<dbReference type="InterPro" id="IPR000073">
    <property type="entry name" value="AB_hydrolase_1"/>
</dbReference>
<protein>
    <submittedName>
        <fullName evidence="3">4,5:9,10-diseco-3-hydroxy-5,9, 17-trioxoandrosta-1(10),2-diene-4-oate hydrolase</fullName>
    </submittedName>
</protein>
<dbReference type="PANTHER" id="PTHR43689:SF8">
    <property type="entry name" value="ALPHA_BETA-HYDROLASES SUPERFAMILY PROTEIN"/>
    <property type="match status" value="1"/>
</dbReference>
<dbReference type="SUPFAM" id="SSF53474">
    <property type="entry name" value="alpha/beta-Hydrolases"/>
    <property type="match status" value="1"/>
</dbReference>
<dbReference type="AlphaFoldDB" id="A0A078MTX4"/>
<dbReference type="EMBL" id="LN483072">
    <property type="protein sequence ID" value="CEA09810.1"/>
    <property type="molecule type" value="Genomic_DNA"/>
</dbReference>
<evidence type="ECO:0000256" key="1">
    <source>
        <dbReference type="SAM" id="MobiDB-lite"/>
    </source>
</evidence>
<sequence>MSVADARWIQVEGTPLRVRVSGPASGPPVLLLHGVGRSLEDWQDAHDLLAADHRVISSDHPGFGLSPKGTVRPSLAWYAAAAATVLDAVGEDRPVHVMGNSLGGAVAMQFAARYPRRVASLVLVNSAGFGRVAKLSLAPVVLGLATRLPRVGPRFRQRAREAGAQANRRLFFDPAHATEARLRHAAQVGRQPDHLATFATVTLGLGLPYAGVYRRWRTELLEAVAGLGLPTLVVWGDADRILPNSQLDAALAALPNAQSHVFADTGHMPQIERAAEFADLARRFIRQSGQDGAGRGPAAEPGSGGTGAG</sequence>
<accession>A0A078MTX4</accession>
<name>A0A078MTX4_9MICC</name>
<evidence type="ECO:0000259" key="2">
    <source>
        <dbReference type="Pfam" id="PF00561"/>
    </source>
</evidence>
<dbReference type="PATRIC" id="fig|1461584.3.peg.3157"/>
<gene>
    <name evidence="3" type="primary">hsaD_3</name>
    <name evidence="3" type="ORF">BN1051_03183</name>
</gene>
<dbReference type="PANTHER" id="PTHR43689">
    <property type="entry name" value="HYDROLASE"/>
    <property type="match status" value="1"/>
</dbReference>
<proteinExistence type="predicted"/>
<dbReference type="Pfam" id="PF00561">
    <property type="entry name" value="Abhydrolase_1"/>
    <property type="match status" value="1"/>
</dbReference>
<organism evidence="3">
    <name type="scientific">Arthrobacter saudimassiliensis</name>
    <dbReference type="NCBI Taxonomy" id="1461584"/>
    <lineage>
        <taxon>Bacteria</taxon>
        <taxon>Bacillati</taxon>
        <taxon>Actinomycetota</taxon>
        <taxon>Actinomycetes</taxon>
        <taxon>Micrococcales</taxon>
        <taxon>Micrococcaceae</taxon>
        <taxon>Arthrobacter</taxon>
    </lineage>
</organism>
<dbReference type="Gene3D" id="3.40.50.1820">
    <property type="entry name" value="alpha/beta hydrolase"/>
    <property type="match status" value="1"/>
</dbReference>
<feature type="region of interest" description="Disordered" evidence="1">
    <location>
        <begin position="289"/>
        <end position="309"/>
    </location>
</feature>
<feature type="domain" description="AB hydrolase-1" evidence="2">
    <location>
        <begin position="27"/>
        <end position="273"/>
    </location>
</feature>
<dbReference type="GO" id="GO:0016787">
    <property type="term" value="F:hydrolase activity"/>
    <property type="evidence" value="ECO:0007669"/>
    <property type="project" value="UniProtKB-KW"/>
</dbReference>
<dbReference type="PRINTS" id="PR00111">
    <property type="entry name" value="ABHYDROLASE"/>
</dbReference>
<dbReference type="InterPro" id="IPR029058">
    <property type="entry name" value="AB_hydrolase_fold"/>
</dbReference>
<evidence type="ECO:0000313" key="3">
    <source>
        <dbReference type="EMBL" id="CEA09810.1"/>
    </source>
</evidence>
<keyword evidence="3" id="KW-0378">Hydrolase</keyword>
<reference evidence="3" key="1">
    <citation type="submission" date="2014-07" db="EMBL/GenBank/DDBJ databases">
        <authorList>
            <person name="Urmite Genomes Urmite Genomes"/>
        </authorList>
    </citation>
    <scope>NUCLEOTIDE SEQUENCE</scope>
    <source>
        <strain evidence="3">11W110_air</strain>
    </source>
</reference>